<dbReference type="PANTHER" id="PTHR30419">
    <property type="entry name" value="HTH-TYPE TRANSCRIPTIONAL REGULATOR YBHD"/>
    <property type="match status" value="1"/>
</dbReference>
<reference evidence="6" key="1">
    <citation type="submission" date="2005-08" db="EMBL/GenBank/DDBJ databases">
        <title>Complete sequence of Chromosome1 of Ralstonia eutropha JMP134.</title>
        <authorList>
            <person name="Copeland A."/>
            <person name="Lucas S."/>
            <person name="Lapidus A."/>
            <person name="Barry K."/>
            <person name="Detter J.C."/>
            <person name="Glavina T."/>
            <person name="Hammon N."/>
            <person name="Israni S."/>
            <person name="Pitluck S."/>
            <person name="Goltsman E."/>
            <person name="Martinez M."/>
            <person name="Schmutz J."/>
            <person name="Larimer F."/>
            <person name="Land M."/>
            <person name="Lykidis A."/>
            <person name="Richardson P."/>
        </authorList>
    </citation>
    <scope>NUCLEOTIDE SEQUENCE</scope>
    <source>
        <strain evidence="6">JMP134</strain>
    </source>
</reference>
<evidence type="ECO:0000256" key="3">
    <source>
        <dbReference type="ARBA" id="ARBA00023125"/>
    </source>
</evidence>
<dbReference type="HOGENOM" id="CLU_039613_6_0_4"/>
<comment type="similarity">
    <text evidence="1">Belongs to the LysR transcriptional regulatory family.</text>
</comment>
<dbReference type="Pfam" id="PF00126">
    <property type="entry name" value="HTH_1"/>
    <property type="match status" value="1"/>
</dbReference>
<name>Q472M0_CUPPJ</name>
<dbReference type="GO" id="GO:0003677">
    <property type="term" value="F:DNA binding"/>
    <property type="evidence" value="ECO:0007669"/>
    <property type="project" value="UniProtKB-KW"/>
</dbReference>
<dbReference type="SUPFAM" id="SSF46785">
    <property type="entry name" value="Winged helix' DNA-binding domain"/>
    <property type="match status" value="1"/>
</dbReference>
<dbReference type="InterPro" id="IPR005119">
    <property type="entry name" value="LysR_subst-bd"/>
</dbReference>
<keyword evidence="3" id="KW-0238">DNA-binding</keyword>
<dbReference type="InterPro" id="IPR000847">
    <property type="entry name" value="LysR_HTH_N"/>
</dbReference>
<organism evidence="6">
    <name type="scientific">Cupriavidus pinatubonensis (strain JMP 134 / LMG 1197)</name>
    <name type="common">Cupriavidus necator (strain JMP 134)</name>
    <dbReference type="NCBI Taxonomy" id="264198"/>
    <lineage>
        <taxon>Bacteria</taxon>
        <taxon>Pseudomonadati</taxon>
        <taxon>Pseudomonadota</taxon>
        <taxon>Betaproteobacteria</taxon>
        <taxon>Burkholderiales</taxon>
        <taxon>Burkholderiaceae</taxon>
        <taxon>Cupriavidus</taxon>
    </lineage>
</organism>
<dbReference type="Gene3D" id="3.40.190.290">
    <property type="match status" value="1"/>
</dbReference>
<keyword evidence="2" id="KW-0805">Transcription regulation</keyword>
<dbReference type="KEGG" id="reu:Reut_A1293"/>
<dbReference type="InterPro" id="IPR036388">
    <property type="entry name" value="WH-like_DNA-bd_sf"/>
</dbReference>
<evidence type="ECO:0000256" key="4">
    <source>
        <dbReference type="ARBA" id="ARBA00023163"/>
    </source>
</evidence>
<dbReference type="GO" id="GO:0005829">
    <property type="term" value="C:cytosol"/>
    <property type="evidence" value="ECO:0007669"/>
    <property type="project" value="TreeGrafter"/>
</dbReference>
<proteinExistence type="inferred from homology"/>
<dbReference type="eggNOG" id="COG0583">
    <property type="taxonomic scope" value="Bacteria"/>
</dbReference>
<dbReference type="InterPro" id="IPR050950">
    <property type="entry name" value="HTH-type_LysR_regulators"/>
</dbReference>
<dbReference type="Pfam" id="PF03466">
    <property type="entry name" value="LysR_substrate"/>
    <property type="match status" value="1"/>
</dbReference>
<evidence type="ECO:0000259" key="5">
    <source>
        <dbReference type="PROSITE" id="PS50931"/>
    </source>
</evidence>
<evidence type="ECO:0000313" key="6">
    <source>
        <dbReference type="EMBL" id="AAZ60663.1"/>
    </source>
</evidence>
<evidence type="ECO:0000256" key="1">
    <source>
        <dbReference type="ARBA" id="ARBA00009437"/>
    </source>
</evidence>
<keyword evidence="4" id="KW-0804">Transcription</keyword>
<dbReference type="STRING" id="264198.Reut_A1293"/>
<dbReference type="AlphaFoldDB" id="Q472M0"/>
<dbReference type="InterPro" id="IPR036390">
    <property type="entry name" value="WH_DNA-bd_sf"/>
</dbReference>
<dbReference type="SUPFAM" id="SSF53850">
    <property type="entry name" value="Periplasmic binding protein-like II"/>
    <property type="match status" value="1"/>
</dbReference>
<dbReference type="PANTHER" id="PTHR30419:SF8">
    <property type="entry name" value="NITROGEN ASSIMILATION TRANSCRIPTIONAL ACTIVATOR-RELATED"/>
    <property type="match status" value="1"/>
</dbReference>
<dbReference type="Gene3D" id="1.10.10.10">
    <property type="entry name" value="Winged helix-like DNA-binding domain superfamily/Winged helix DNA-binding domain"/>
    <property type="match status" value="1"/>
</dbReference>
<dbReference type="FunFam" id="1.10.10.10:FF:000001">
    <property type="entry name" value="LysR family transcriptional regulator"/>
    <property type="match status" value="1"/>
</dbReference>
<sequence length="320" mass="34870">MHSRLQCRPFPTAVPTTFMHARILRYLDEVVRRGSIRKAAESLHVAPTAINRQILDLEAELGAPVFDRINKRLRLTPLGEMVLAHVRQTLREHEALRERIEEFKGARRGEVTVAVTAGLAGSLMPSLTHEFHQRYPGIVVRVVDLPIADIVLAVEQGDADLGLGYDLPAAPALRILGTSDWQIGAVVPPGHELAAQPSVLLSECVGYPLVLPAPSLSIRAILDDAFARHAIDVTPAAESTSMALIQRLVMLGSGIALLNPLDIMDERERGALVLVPLRDRYLRRQTLALVARAQTVLSPAAELMAADIGERLAALFAQGH</sequence>
<protein>
    <submittedName>
        <fullName evidence="6">Transcriptional regulator, LysR family</fullName>
    </submittedName>
</protein>
<feature type="domain" description="HTH lysR-type" evidence="5">
    <location>
        <begin position="19"/>
        <end position="76"/>
    </location>
</feature>
<gene>
    <name evidence="6" type="ordered locus">Reut_A1293</name>
</gene>
<evidence type="ECO:0000256" key="2">
    <source>
        <dbReference type="ARBA" id="ARBA00023015"/>
    </source>
</evidence>
<accession>Q472M0</accession>
<dbReference type="PROSITE" id="PS50931">
    <property type="entry name" value="HTH_LYSR"/>
    <property type="match status" value="1"/>
</dbReference>
<dbReference type="EMBL" id="CP000090">
    <property type="protein sequence ID" value="AAZ60663.1"/>
    <property type="molecule type" value="Genomic_DNA"/>
</dbReference>
<dbReference type="GO" id="GO:0003700">
    <property type="term" value="F:DNA-binding transcription factor activity"/>
    <property type="evidence" value="ECO:0007669"/>
    <property type="project" value="InterPro"/>
</dbReference>